<name>A0A183Q0X3_9TREM</name>
<keyword evidence="3" id="KW-1185">Reference proteome</keyword>
<organism evidence="2 3">
    <name type="scientific">Schistosoma mattheei</name>
    <dbReference type="NCBI Taxonomy" id="31246"/>
    <lineage>
        <taxon>Eukaryota</taxon>
        <taxon>Metazoa</taxon>
        <taxon>Spiralia</taxon>
        <taxon>Lophotrochozoa</taxon>
        <taxon>Platyhelminthes</taxon>
        <taxon>Trematoda</taxon>
        <taxon>Digenea</taxon>
        <taxon>Strigeidida</taxon>
        <taxon>Schistosomatoidea</taxon>
        <taxon>Schistosomatidae</taxon>
        <taxon>Schistosoma</taxon>
    </lineage>
</organism>
<evidence type="ECO:0000313" key="2">
    <source>
        <dbReference type="EMBL" id="VDP81975.1"/>
    </source>
</evidence>
<feature type="region of interest" description="Disordered" evidence="1">
    <location>
        <begin position="1"/>
        <end position="20"/>
    </location>
</feature>
<dbReference type="EMBL" id="UZAL01043992">
    <property type="protein sequence ID" value="VDP81975.1"/>
    <property type="molecule type" value="Genomic_DNA"/>
</dbReference>
<dbReference type="AlphaFoldDB" id="A0A183Q0X3"/>
<evidence type="ECO:0000313" key="3">
    <source>
        <dbReference type="Proteomes" id="UP000269396"/>
    </source>
</evidence>
<dbReference type="Proteomes" id="UP000269396">
    <property type="component" value="Unassembled WGS sequence"/>
</dbReference>
<sequence>MKTSTSEENHGTQQTARMHMDDVDFADDLTLLSQTQQRMQEKTASVAAASTVLGINIHKGRSNILRFSMQQWNHT</sequence>
<gene>
    <name evidence="2" type="ORF">SMTD_LOCUS20259</name>
</gene>
<protein>
    <submittedName>
        <fullName evidence="2">Uncharacterized protein</fullName>
    </submittedName>
</protein>
<feature type="compositionally biased region" description="Basic and acidic residues" evidence="1">
    <location>
        <begin position="1"/>
        <end position="10"/>
    </location>
</feature>
<reference evidence="2 3" key="1">
    <citation type="submission" date="2018-11" db="EMBL/GenBank/DDBJ databases">
        <authorList>
            <consortium name="Pathogen Informatics"/>
        </authorList>
    </citation>
    <scope>NUCLEOTIDE SEQUENCE [LARGE SCALE GENOMIC DNA]</scope>
    <source>
        <strain>Denwood</strain>
        <strain evidence="3">Zambia</strain>
    </source>
</reference>
<evidence type="ECO:0000256" key="1">
    <source>
        <dbReference type="SAM" id="MobiDB-lite"/>
    </source>
</evidence>
<accession>A0A183Q0X3</accession>
<proteinExistence type="predicted"/>